<reference evidence="3" key="1">
    <citation type="journal article" date="2019" name="Int. J. Syst. Evol. Microbiol.">
        <title>The Global Catalogue of Microorganisms (GCM) 10K type strain sequencing project: providing services to taxonomists for standard genome sequencing and annotation.</title>
        <authorList>
            <consortium name="The Broad Institute Genomics Platform"/>
            <consortium name="The Broad Institute Genome Sequencing Center for Infectious Disease"/>
            <person name="Wu L."/>
            <person name="Ma J."/>
        </authorList>
    </citation>
    <scope>NUCLEOTIDE SEQUENCE [LARGE SCALE GENOMIC DNA]</scope>
    <source>
        <strain evidence="3">CGMCC 1.12295</strain>
    </source>
</reference>
<accession>A0ABW4KMS4</accession>
<organism evidence="2 3">
    <name type="scientific">Siminovitchia sediminis</name>
    <dbReference type="NCBI Taxonomy" id="1274353"/>
    <lineage>
        <taxon>Bacteria</taxon>
        <taxon>Bacillati</taxon>
        <taxon>Bacillota</taxon>
        <taxon>Bacilli</taxon>
        <taxon>Bacillales</taxon>
        <taxon>Bacillaceae</taxon>
        <taxon>Siminovitchia</taxon>
    </lineage>
</organism>
<keyword evidence="3" id="KW-1185">Reference proteome</keyword>
<dbReference type="RefSeq" id="WP_126430617.1">
    <property type="nucleotide sequence ID" value="NZ_JBHUEO010000036.1"/>
</dbReference>
<proteinExistence type="predicted"/>
<keyword evidence="1" id="KW-0175">Coiled coil</keyword>
<evidence type="ECO:0000313" key="3">
    <source>
        <dbReference type="Proteomes" id="UP001597301"/>
    </source>
</evidence>
<dbReference type="Proteomes" id="UP001597301">
    <property type="component" value="Unassembled WGS sequence"/>
</dbReference>
<comment type="caution">
    <text evidence="2">The sequence shown here is derived from an EMBL/GenBank/DDBJ whole genome shotgun (WGS) entry which is preliminary data.</text>
</comment>
<name>A0ABW4KMS4_9BACI</name>
<gene>
    <name evidence="2" type="ORF">ACFSCZ_12430</name>
</gene>
<evidence type="ECO:0000313" key="2">
    <source>
        <dbReference type="EMBL" id="MFD1707530.1"/>
    </source>
</evidence>
<feature type="coiled-coil region" evidence="1">
    <location>
        <begin position="107"/>
        <end position="179"/>
    </location>
</feature>
<protein>
    <submittedName>
        <fullName evidence="2">Uncharacterized protein</fullName>
    </submittedName>
</protein>
<dbReference type="EMBL" id="JBHUEO010000036">
    <property type="protein sequence ID" value="MFD1707530.1"/>
    <property type="molecule type" value="Genomic_DNA"/>
</dbReference>
<sequence length="185" mass="21939">MGVEIDISARVNEKTIEYGIGKLNDVSSTKIQEQLVLIEKCLQEFRGEQNRLFEQIKEHSKLSILSVSKETDIKRSQIYKNPKTLKLYVENRISEIKKEDILKVNKLEQLRNDKRELSDHLDRLRQQVVDNFELKQLAEVLEAQNKRLNEQIERRQKDIYKLQKENDSLQKKLNKLNSKNVIPLR</sequence>
<evidence type="ECO:0000256" key="1">
    <source>
        <dbReference type="SAM" id="Coils"/>
    </source>
</evidence>